<dbReference type="GO" id="GO:0005886">
    <property type="term" value="C:plasma membrane"/>
    <property type="evidence" value="ECO:0007669"/>
    <property type="project" value="UniProtKB-SubCell"/>
</dbReference>
<name>A0A2N6SPF2_9LACT</name>
<gene>
    <name evidence="10" type="ORF">CJ205_01865</name>
</gene>
<dbReference type="Proteomes" id="UP000235682">
    <property type="component" value="Unassembled WGS sequence"/>
</dbReference>
<dbReference type="Pfam" id="PF13303">
    <property type="entry name" value="PTS_EIIC_2"/>
    <property type="match status" value="1"/>
</dbReference>
<dbReference type="RefSeq" id="WP_102227299.1">
    <property type="nucleotide sequence ID" value="NZ_PNFY01000001.1"/>
</dbReference>
<sequence length="339" mass="35851">MKKFMNKKGVYPSLNLYFIDALSAMALGLFASLLIGTIIKTLGDQFHIAMLSEQIWPIAQQATGAAIAVAIAHRLNAPYLVLYTSVAVGLAGYEQGGPVGTFIATILAVEIGKLISKETKIDIIVTPFVTLIIGFLVAAVFGPILNKVMVHLGEVIILATHQHPFVMGILVSVIVGMVLTLPISSAALCIMLNLSGIAAGAATIGCTAQMIGFAVISYKDNGLNESLAQGLGTSMLQVPNIIRNWKIWIPPTLAAAILGPIATVWMPVENTPLGAGMGSSGLVGQISTFQAMKGTYSPGVIFLYLLVVHFILPAVLSYVFYRILLKQGAIKAGDMTLID</sequence>
<keyword evidence="6 8" id="KW-1133">Transmembrane helix</keyword>
<keyword evidence="4 10" id="KW-0762">Sugar transport</keyword>
<accession>A0A2N6SPF2</accession>
<keyword evidence="11" id="KW-1185">Reference proteome</keyword>
<feature type="transmembrane region" description="Helical" evidence="8">
    <location>
        <begin position="123"/>
        <end position="145"/>
    </location>
</feature>
<dbReference type="GO" id="GO:0008982">
    <property type="term" value="F:protein-N(PI)-phosphohistidine-sugar phosphotransferase activity"/>
    <property type="evidence" value="ECO:0007669"/>
    <property type="project" value="InterPro"/>
</dbReference>
<evidence type="ECO:0000313" key="11">
    <source>
        <dbReference type="Proteomes" id="UP000235682"/>
    </source>
</evidence>
<keyword evidence="3" id="KW-1003">Cell membrane</keyword>
<keyword evidence="7 8" id="KW-0472">Membrane</keyword>
<evidence type="ECO:0000313" key="10">
    <source>
        <dbReference type="EMBL" id="PMC58940.1"/>
    </source>
</evidence>
<evidence type="ECO:0000256" key="5">
    <source>
        <dbReference type="ARBA" id="ARBA00022692"/>
    </source>
</evidence>
<evidence type="ECO:0000256" key="4">
    <source>
        <dbReference type="ARBA" id="ARBA00022597"/>
    </source>
</evidence>
<comment type="subcellular location">
    <subcellularLocation>
        <location evidence="1">Cell membrane</location>
        <topology evidence="1">Multi-pass membrane protein</topology>
    </subcellularLocation>
</comment>
<dbReference type="GO" id="GO:0009401">
    <property type="term" value="P:phosphoenolpyruvate-dependent sugar phosphotransferase system"/>
    <property type="evidence" value="ECO:0007669"/>
    <property type="project" value="InterPro"/>
</dbReference>
<evidence type="ECO:0000256" key="7">
    <source>
        <dbReference type="ARBA" id="ARBA00023136"/>
    </source>
</evidence>
<dbReference type="InterPro" id="IPR003352">
    <property type="entry name" value="PTS_EIIC"/>
</dbReference>
<evidence type="ECO:0000259" key="9">
    <source>
        <dbReference type="Pfam" id="PF13303"/>
    </source>
</evidence>
<feature type="domain" description="Phosphotransferase system EIIC" evidence="9">
    <location>
        <begin position="20"/>
        <end position="336"/>
    </location>
</feature>
<feature type="transmembrane region" description="Helical" evidence="8">
    <location>
        <begin position="197"/>
        <end position="218"/>
    </location>
</feature>
<evidence type="ECO:0000256" key="3">
    <source>
        <dbReference type="ARBA" id="ARBA00022475"/>
    </source>
</evidence>
<keyword evidence="5 8" id="KW-0812">Transmembrane</keyword>
<dbReference type="AlphaFoldDB" id="A0A2N6SPF2"/>
<dbReference type="OrthoDB" id="396983at2"/>
<dbReference type="PANTHER" id="PTHR40063">
    <property type="entry name" value="MEMBRANE PROTEIN-RELATED"/>
    <property type="match status" value="1"/>
</dbReference>
<evidence type="ECO:0000256" key="2">
    <source>
        <dbReference type="ARBA" id="ARBA00022448"/>
    </source>
</evidence>
<dbReference type="EMBL" id="PNHE01000004">
    <property type="protein sequence ID" value="PMC58940.1"/>
    <property type="molecule type" value="Genomic_DNA"/>
</dbReference>
<organism evidence="10 11">
    <name type="scientific">Dolosicoccus paucivorans</name>
    <dbReference type="NCBI Taxonomy" id="84521"/>
    <lineage>
        <taxon>Bacteria</taxon>
        <taxon>Bacillati</taxon>
        <taxon>Bacillota</taxon>
        <taxon>Bacilli</taxon>
        <taxon>Lactobacillales</taxon>
        <taxon>Aerococcaceae</taxon>
        <taxon>Dolosicoccus</taxon>
    </lineage>
</organism>
<evidence type="ECO:0000256" key="1">
    <source>
        <dbReference type="ARBA" id="ARBA00004651"/>
    </source>
</evidence>
<evidence type="ECO:0000256" key="6">
    <source>
        <dbReference type="ARBA" id="ARBA00022989"/>
    </source>
</evidence>
<reference evidence="10 11" key="1">
    <citation type="submission" date="2017-09" db="EMBL/GenBank/DDBJ databases">
        <title>Bacterial strain isolated from the female urinary microbiota.</title>
        <authorList>
            <person name="Thomas-White K."/>
            <person name="Kumar N."/>
            <person name="Forster S."/>
            <person name="Putonti C."/>
            <person name="Lawley T."/>
            <person name="Wolfe A.J."/>
        </authorList>
    </citation>
    <scope>NUCLEOTIDE SEQUENCE [LARGE SCALE GENOMIC DNA]</scope>
    <source>
        <strain evidence="10 11">UMB0852</strain>
    </source>
</reference>
<protein>
    <submittedName>
        <fullName evidence="10">PTS sugar transporter subunit IIC</fullName>
    </submittedName>
</protein>
<feature type="transmembrane region" description="Helical" evidence="8">
    <location>
        <begin position="301"/>
        <end position="321"/>
    </location>
</feature>
<comment type="caution">
    <text evidence="10">The sequence shown here is derived from an EMBL/GenBank/DDBJ whole genome shotgun (WGS) entry which is preliminary data.</text>
</comment>
<dbReference type="STRING" id="84521.SAMN04487994_10151"/>
<feature type="transmembrane region" description="Helical" evidence="8">
    <location>
        <begin position="165"/>
        <end position="190"/>
    </location>
</feature>
<dbReference type="PANTHER" id="PTHR40063:SF1">
    <property type="entry name" value="MEMBRANE PROTEIN"/>
    <property type="match status" value="1"/>
</dbReference>
<feature type="transmembrane region" description="Helical" evidence="8">
    <location>
        <begin position="16"/>
        <end position="39"/>
    </location>
</feature>
<evidence type="ECO:0000256" key="8">
    <source>
        <dbReference type="SAM" id="Phobius"/>
    </source>
</evidence>
<proteinExistence type="predicted"/>
<keyword evidence="2" id="KW-0813">Transport</keyword>